<sequence>MIDRTYAGSSDHLVVTTTAGDVRGVADPTTGCATWRGVPFGADTSGANRFCAPQPVKPWGGIRDCSEFAPPALQGTYSLVGKTIGTEDCLHLDIVRPKDYEDGEELPVVVYFHGGSFLMGSSNEEVLQGHNLANEARVVYVSVNFRLGVLGYLDLRSIGKDCVPNPALRDQILSLEWVRDNIAGFGGDPNNVTIMGESAGGASVIHLMSSPPARGLFHGAVAQSPPIGSVHTRIQSAWWATRLLDMMGMSRLSTLDDLRDADAVELVRTGQAMTIRGGELMYFNSAFMPTVESATMPQHPLETFAEGKQAPVPLIIGTNSDEASFAKAMYWRTKKRHAAAKRLLDVFDPVHADQVLAAYKGAVERSDFAELIADALFWAPAVSVATNHRSVAPTWMYRFDYANSTMRRLGLGAIHASDLTAVFGAPGTTRASKFDSLLSTEGFEETSERMQYHWGQFFHHGRPGPQWPEYTWRSDAAPGRATAVFEPEPYVEYDPKSSKRRAWADFDMTNWGEGRADIEQRVAHFLGMALETDVE</sequence>
<accession>A0A376CPC8</accession>
<dbReference type="RefSeq" id="WP_018580900.1">
    <property type="nucleotide sequence ID" value="NZ_LDYD01000008.1"/>
</dbReference>
<dbReference type="Pfam" id="PF00135">
    <property type="entry name" value="COesterase"/>
    <property type="match status" value="1"/>
</dbReference>
<evidence type="ECO:0000313" key="6">
    <source>
        <dbReference type="Proteomes" id="UP000254467"/>
    </source>
</evidence>
<dbReference type="AlphaFoldDB" id="A0A376CPC8"/>
<name>A0A376CPC8_9CORY</name>
<keyword evidence="6" id="KW-1185">Reference proteome</keyword>
<proteinExistence type="inferred from homology"/>
<gene>
    <name evidence="5" type="primary">pnbA</name>
    <name evidence="5" type="ORF">NCTC11862_01982</name>
</gene>
<comment type="similarity">
    <text evidence="1 3">Belongs to the type-B carboxylesterase/lipase family.</text>
</comment>
<dbReference type="EC" id="3.1.1.-" evidence="3"/>
<protein>
    <recommendedName>
        <fullName evidence="3">Carboxylic ester hydrolase</fullName>
        <ecNumber evidence="3">3.1.1.-</ecNumber>
    </recommendedName>
</protein>
<evidence type="ECO:0000259" key="4">
    <source>
        <dbReference type="Pfam" id="PF00135"/>
    </source>
</evidence>
<dbReference type="InterPro" id="IPR050309">
    <property type="entry name" value="Type-B_Carboxylest/Lipase"/>
</dbReference>
<evidence type="ECO:0000313" key="5">
    <source>
        <dbReference type="EMBL" id="STC70173.1"/>
    </source>
</evidence>
<dbReference type="SUPFAM" id="SSF53474">
    <property type="entry name" value="alpha/beta-Hydrolases"/>
    <property type="match status" value="1"/>
</dbReference>
<dbReference type="PROSITE" id="PS00122">
    <property type="entry name" value="CARBOXYLESTERASE_B_1"/>
    <property type="match status" value="1"/>
</dbReference>
<organism evidence="5 6">
    <name type="scientific">Corynebacterium pilosum</name>
    <dbReference type="NCBI Taxonomy" id="35756"/>
    <lineage>
        <taxon>Bacteria</taxon>
        <taxon>Bacillati</taxon>
        <taxon>Actinomycetota</taxon>
        <taxon>Actinomycetes</taxon>
        <taxon>Mycobacteriales</taxon>
        <taxon>Corynebacteriaceae</taxon>
        <taxon>Corynebacterium</taxon>
    </lineage>
</organism>
<dbReference type="InterPro" id="IPR019826">
    <property type="entry name" value="Carboxylesterase_B_AS"/>
</dbReference>
<dbReference type="STRING" id="35756.GCA_001044155_02201"/>
<evidence type="ECO:0000256" key="1">
    <source>
        <dbReference type="ARBA" id="ARBA00005964"/>
    </source>
</evidence>
<dbReference type="InterPro" id="IPR029058">
    <property type="entry name" value="AB_hydrolase_fold"/>
</dbReference>
<dbReference type="InterPro" id="IPR002018">
    <property type="entry name" value="CarbesteraseB"/>
</dbReference>
<keyword evidence="2 3" id="KW-0378">Hydrolase</keyword>
<dbReference type="Gene3D" id="3.40.50.1820">
    <property type="entry name" value="alpha/beta hydrolase"/>
    <property type="match status" value="1"/>
</dbReference>
<dbReference type="OrthoDB" id="3199405at2"/>
<evidence type="ECO:0000256" key="2">
    <source>
        <dbReference type="ARBA" id="ARBA00022801"/>
    </source>
</evidence>
<dbReference type="EMBL" id="UFXQ01000001">
    <property type="protein sequence ID" value="STC70173.1"/>
    <property type="molecule type" value="Genomic_DNA"/>
</dbReference>
<reference evidence="5 6" key="1">
    <citation type="submission" date="2018-06" db="EMBL/GenBank/DDBJ databases">
        <authorList>
            <consortium name="Pathogen Informatics"/>
            <person name="Doyle S."/>
        </authorList>
    </citation>
    <scope>NUCLEOTIDE SEQUENCE [LARGE SCALE GENOMIC DNA]</scope>
    <source>
        <strain evidence="5 6">NCTC11862</strain>
    </source>
</reference>
<evidence type="ECO:0000256" key="3">
    <source>
        <dbReference type="RuleBase" id="RU361235"/>
    </source>
</evidence>
<dbReference type="Proteomes" id="UP000254467">
    <property type="component" value="Unassembled WGS sequence"/>
</dbReference>
<dbReference type="GO" id="GO:0016787">
    <property type="term" value="F:hydrolase activity"/>
    <property type="evidence" value="ECO:0007669"/>
    <property type="project" value="UniProtKB-KW"/>
</dbReference>
<feature type="domain" description="Carboxylesterase type B" evidence="4">
    <location>
        <begin position="13"/>
        <end position="471"/>
    </location>
</feature>
<dbReference type="PANTHER" id="PTHR11559">
    <property type="entry name" value="CARBOXYLESTERASE"/>
    <property type="match status" value="1"/>
</dbReference>